<keyword evidence="1" id="KW-0812">Transmembrane</keyword>
<evidence type="ECO:0000313" key="3">
    <source>
        <dbReference type="Proteomes" id="UP000480570"/>
    </source>
</evidence>
<proteinExistence type="predicted"/>
<feature type="transmembrane region" description="Helical" evidence="1">
    <location>
        <begin position="53"/>
        <end position="72"/>
    </location>
</feature>
<evidence type="ECO:0000313" key="2">
    <source>
        <dbReference type="EMBL" id="MYV05633.1"/>
    </source>
</evidence>
<comment type="caution">
    <text evidence="2">The sequence shown here is derived from an EMBL/GenBank/DDBJ whole genome shotgun (WGS) entry which is preliminary data.</text>
</comment>
<keyword evidence="1" id="KW-1133">Transmembrane helix</keyword>
<name>A0A7C9JGA1_9LACO</name>
<sequence>MVALYLFLWVAIDQHLISQHNRKHKAQKQTVREYYKKIKTLASRPVFSMFSRLAKVLRILLVLSVAVGFLLLDAPMSVLVVWGLSINLLLIAYFVISWINRTRLRKAASTITTESIFIEPEALITAEFLGEIVIIVCFSILILAY</sequence>
<dbReference type="AlphaFoldDB" id="A0A7C9JGA1"/>
<keyword evidence="1" id="KW-0472">Membrane</keyword>
<protein>
    <submittedName>
        <fullName evidence="2">Uncharacterized protein</fullName>
    </submittedName>
</protein>
<dbReference type="Proteomes" id="UP000480570">
    <property type="component" value="Unassembled WGS sequence"/>
</dbReference>
<reference evidence="2 3" key="1">
    <citation type="journal article" date="2019" name="Appl. Environ. Microbiol.">
        <title>Genetic determinants of hydroxycinnamic acid metabolism in heterofermentative lactobacilli.</title>
        <authorList>
            <person name="Gaur G."/>
            <person name="Oh J.H."/>
            <person name="Filannino P."/>
            <person name="Gobbetti M."/>
            <person name="van Pijkeren J.P."/>
            <person name="Ganzle M.G."/>
        </authorList>
    </citation>
    <scope>NUCLEOTIDE SEQUENCE [LARGE SCALE GENOMIC DNA]</scope>
    <source>
        <strain evidence="2 3">FUA3583</strain>
    </source>
</reference>
<accession>A0A7C9JGA1</accession>
<organism evidence="2 3">
    <name type="scientific">Furfurilactobacillus rossiae</name>
    <dbReference type="NCBI Taxonomy" id="231049"/>
    <lineage>
        <taxon>Bacteria</taxon>
        <taxon>Bacillati</taxon>
        <taxon>Bacillota</taxon>
        <taxon>Bacilli</taxon>
        <taxon>Lactobacillales</taxon>
        <taxon>Lactobacillaceae</taxon>
        <taxon>Furfurilactobacillus</taxon>
    </lineage>
</organism>
<feature type="transmembrane region" description="Helical" evidence="1">
    <location>
        <begin position="122"/>
        <end position="144"/>
    </location>
</feature>
<evidence type="ECO:0000256" key="1">
    <source>
        <dbReference type="SAM" id="Phobius"/>
    </source>
</evidence>
<dbReference type="EMBL" id="WEZT01000013">
    <property type="protein sequence ID" value="MYV05633.1"/>
    <property type="molecule type" value="Genomic_DNA"/>
</dbReference>
<gene>
    <name evidence="2" type="ORF">GB992_07220</name>
</gene>
<feature type="transmembrane region" description="Helical" evidence="1">
    <location>
        <begin position="78"/>
        <end position="101"/>
    </location>
</feature>